<keyword evidence="3" id="KW-1185">Reference proteome</keyword>
<reference evidence="2" key="2">
    <citation type="submission" date="2022-01" db="EMBL/GenBank/DDBJ databases">
        <authorList>
            <person name="Yamashiro T."/>
            <person name="Shiraishi A."/>
            <person name="Satake H."/>
            <person name="Nakayama K."/>
        </authorList>
    </citation>
    <scope>NUCLEOTIDE SEQUENCE</scope>
</reference>
<dbReference type="EMBL" id="BQNB010010536">
    <property type="protein sequence ID" value="GJS78587.1"/>
    <property type="molecule type" value="Genomic_DNA"/>
</dbReference>
<sequence>MGKTRSLHENNRIFSIDPASSDLAKDGETLVDEGQNCEQNESTSHPEILGHTKHWHNMGDGRRPSKALSPRVKPVDEQCLSHTYKLVRIAIIRWVIFKPWLKAQSDTRLETRRVTSDLSIDLCKRPLQKWVPRSLLRLATGAPKS</sequence>
<proteinExistence type="predicted"/>
<reference evidence="2" key="1">
    <citation type="journal article" date="2022" name="Int. J. Mol. Sci.">
        <title>Draft Genome of Tanacetum Coccineum: Genomic Comparison of Closely Related Tanacetum-Family Plants.</title>
        <authorList>
            <person name="Yamashiro T."/>
            <person name="Shiraishi A."/>
            <person name="Nakayama K."/>
            <person name="Satake H."/>
        </authorList>
    </citation>
    <scope>NUCLEOTIDE SEQUENCE</scope>
</reference>
<organism evidence="2 3">
    <name type="scientific">Tanacetum coccineum</name>
    <dbReference type="NCBI Taxonomy" id="301880"/>
    <lineage>
        <taxon>Eukaryota</taxon>
        <taxon>Viridiplantae</taxon>
        <taxon>Streptophyta</taxon>
        <taxon>Embryophyta</taxon>
        <taxon>Tracheophyta</taxon>
        <taxon>Spermatophyta</taxon>
        <taxon>Magnoliopsida</taxon>
        <taxon>eudicotyledons</taxon>
        <taxon>Gunneridae</taxon>
        <taxon>Pentapetalae</taxon>
        <taxon>asterids</taxon>
        <taxon>campanulids</taxon>
        <taxon>Asterales</taxon>
        <taxon>Asteraceae</taxon>
        <taxon>Asteroideae</taxon>
        <taxon>Anthemideae</taxon>
        <taxon>Anthemidinae</taxon>
        <taxon>Tanacetum</taxon>
    </lineage>
</organism>
<feature type="compositionally biased region" description="Polar residues" evidence="1">
    <location>
        <begin position="36"/>
        <end position="45"/>
    </location>
</feature>
<evidence type="ECO:0000256" key="1">
    <source>
        <dbReference type="SAM" id="MobiDB-lite"/>
    </source>
</evidence>
<gene>
    <name evidence="2" type="ORF">Tco_0728468</name>
</gene>
<comment type="caution">
    <text evidence="2">The sequence shown here is derived from an EMBL/GenBank/DDBJ whole genome shotgun (WGS) entry which is preliminary data.</text>
</comment>
<name>A0ABQ4YM27_9ASTR</name>
<accession>A0ABQ4YM27</accession>
<protein>
    <submittedName>
        <fullName evidence="2">Uncharacterized protein</fullName>
    </submittedName>
</protein>
<evidence type="ECO:0000313" key="2">
    <source>
        <dbReference type="EMBL" id="GJS78587.1"/>
    </source>
</evidence>
<feature type="region of interest" description="Disordered" evidence="1">
    <location>
        <begin position="30"/>
        <end position="70"/>
    </location>
</feature>
<evidence type="ECO:0000313" key="3">
    <source>
        <dbReference type="Proteomes" id="UP001151760"/>
    </source>
</evidence>
<dbReference type="Proteomes" id="UP001151760">
    <property type="component" value="Unassembled WGS sequence"/>
</dbReference>